<evidence type="ECO:0000313" key="8">
    <source>
        <dbReference type="Proteomes" id="UP000267798"/>
    </source>
</evidence>
<dbReference type="GO" id="GO:0016829">
    <property type="term" value="F:lyase activity"/>
    <property type="evidence" value="ECO:0007669"/>
    <property type="project" value="UniProtKB-KW"/>
</dbReference>
<comment type="caution">
    <text evidence="7">The sequence shown here is derived from an EMBL/GenBank/DDBJ whole genome shotgun (WGS) entry which is preliminary data.</text>
</comment>
<evidence type="ECO:0000256" key="6">
    <source>
        <dbReference type="RuleBase" id="RU004516"/>
    </source>
</evidence>
<evidence type="ECO:0000256" key="3">
    <source>
        <dbReference type="ARBA" id="ARBA00011738"/>
    </source>
</evidence>
<dbReference type="InterPro" id="IPR043131">
    <property type="entry name" value="BCAT-like_N"/>
</dbReference>
<evidence type="ECO:0000256" key="5">
    <source>
        <dbReference type="RuleBase" id="RU004106"/>
    </source>
</evidence>
<dbReference type="Pfam" id="PF01063">
    <property type="entry name" value="Aminotran_4"/>
    <property type="match status" value="1"/>
</dbReference>
<name>A0A3A6PRW6_9BACL</name>
<keyword evidence="8" id="KW-1185">Reference proteome</keyword>
<dbReference type="PANTHER" id="PTHR42743">
    <property type="entry name" value="AMINO-ACID AMINOTRANSFERASE"/>
    <property type="match status" value="1"/>
</dbReference>
<evidence type="ECO:0000256" key="2">
    <source>
        <dbReference type="ARBA" id="ARBA00009320"/>
    </source>
</evidence>
<dbReference type="RefSeq" id="WP_120114403.1">
    <property type="nucleotide sequence ID" value="NZ_QXQB01000009.1"/>
</dbReference>
<keyword evidence="7" id="KW-0456">Lyase</keyword>
<organism evidence="7 8">
    <name type="scientific">Paenibacillus pinisoli</name>
    <dbReference type="NCBI Taxonomy" id="1276110"/>
    <lineage>
        <taxon>Bacteria</taxon>
        <taxon>Bacillati</taxon>
        <taxon>Bacillota</taxon>
        <taxon>Bacilli</taxon>
        <taxon>Bacillales</taxon>
        <taxon>Paenibacillaceae</taxon>
        <taxon>Paenibacillus</taxon>
    </lineage>
</organism>
<dbReference type="Proteomes" id="UP000267798">
    <property type="component" value="Unassembled WGS sequence"/>
</dbReference>
<dbReference type="InterPro" id="IPR018300">
    <property type="entry name" value="Aminotrans_IV_CS"/>
</dbReference>
<dbReference type="SUPFAM" id="SSF56752">
    <property type="entry name" value="D-aminoacid aminotransferase-like PLP-dependent enzymes"/>
    <property type="match status" value="1"/>
</dbReference>
<dbReference type="InterPro" id="IPR050571">
    <property type="entry name" value="Class-IV_PLP-Dep_Aminotrnsfr"/>
</dbReference>
<gene>
    <name evidence="7" type="ORF">D3P09_26205</name>
</gene>
<sequence length="301" mass="33055">MKIGLNGNVVDAHEAVISVYDHGFLYGLGLFETFRTYHGKPYLLERHMNRLKSGCAELGIPFDMNIGQLEDWLGGLLRENGLEDGYVRLTVSAGEGALGLPSGDYTQPTIILLVKELPPVNEEALRLGKELRLLRTVRNTPEGTVRFKSLHYMNNIMAKRELLGLGDGRSPHLMPAHPAAEGLMLTREGWLSEGIVSNLFFLRQGIVHTPAVDTGILPGITRGRVMELASAAGYRVQEGHYGWAELASADEIWLTNSIQELVPVTELTRFDTYERIRIGGGSAGAVTMELLGSYRADAAVL</sequence>
<dbReference type="InterPro" id="IPR001544">
    <property type="entry name" value="Aminotrans_IV"/>
</dbReference>
<proteinExistence type="inferred from homology"/>
<dbReference type="InterPro" id="IPR043132">
    <property type="entry name" value="BCAT-like_C"/>
</dbReference>
<dbReference type="CDD" id="cd00449">
    <property type="entry name" value="PLPDE_IV"/>
    <property type="match status" value="1"/>
</dbReference>
<dbReference type="InterPro" id="IPR036038">
    <property type="entry name" value="Aminotransferase-like"/>
</dbReference>
<dbReference type="PROSITE" id="PS00770">
    <property type="entry name" value="AA_TRANSFER_CLASS_4"/>
    <property type="match status" value="1"/>
</dbReference>
<accession>A0A3A6PRW6</accession>
<comment type="similarity">
    <text evidence="2 5">Belongs to the class-IV pyridoxal-phosphate-dependent aminotransferase family.</text>
</comment>
<dbReference type="GO" id="GO:0046394">
    <property type="term" value="P:carboxylic acid biosynthetic process"/>
    <property type="evidence" value="ECO:0007669"/>
    <property type="project" value="UniProtKB-ARBA"/>
</dbReference>
<comment type="cofactor">
    <cofactor evidence="1 6">
        <name>pyridoxal 5'-phosphate</name>
        <dbReference type="ChEBI" id="CHEBI:597326"/>
    </cofactor>
</comment>
<evidence type="ECO:0000313" key="7">
    <source>
        <dbReference type="EMBL" id="RJX36734.1"/>
    </source>
</evidence>
<dbReference type="OrthoDB" id="9805628at2"/>
<keyword evidence="4 6" id="KW-0663">Pyridoxal phosphate</keyword>
<dbReference type="AlphaFoldDB" id="A0A3A6PRW6"/>
<protein>
    <submittedName>
        <fullName evidence="7">4-amino-4-deoxychorismate lyase</fullName>
    </submittedName>
</protein>
<dbReference type="GO" id="GO:0008652">
    <property type="term" value="P:amino acid biosynthetic process"/>
    <property type="evidence" value="ECO:0007669"/>
    <property type="project" value="UniProtKB-ARBA"/>
</dbReference>
<comment type="subunit">
    <text evidence="3">Homodimer.</text>
</comment>
<dbReference type="EMBL" id="QXQB01000009">
    <property type="protein sequence ID" value="RJX36734.1"/>
    <property type="molecule type" value="Genomic_DNA"/>
</dbReference>
<dbReference type="PANTHER" id="PTHR42743:SF11">
    <property type="entry name" value="AMINODEOXYCHORISMATE LYASE"/>
    <property type="match status" value="1"/>
</dbReference>
<dbReference type="GO" id="GO:0005829">
    <property type="term" value="C:cytosol"/>
    <property type="evidence" value="ECO:0007669"/>
    <property type="project" value="TreeGrafter"/>
</dbReference>
<dbReference type="Gene3D" id="3.20.10.10">
    <property type="entry name" value="D-amino Acid Aminotransferase, subunit A, domain 2"/>
    <property type="match status" value="1"/>
</dbReference>
<evidence type="ECO:0000256" key="1">
    <source>
        <dbReference type="ARBA" id="ARBA00001933"/>
    </source>
</evidence>
<evidence type="ECO:0000256" key="4">
    <source>
        <dbReference type="ARBA" id="ARBA00022898"/>
    </source>
</evidence>
<dbReference type="Gene3D" id="3.30.470.10">
    <property type="match status" value="1"/>
</dbReference>
<reference evidence="7 8" key="1">
    <citation type="submission" date="2018-09" db="EMBL/GenBank/DDBJ databases">
        <title>Paenibacillus aracenensis nov. sp. isolated from a cave in southern Spain.</title>
        <authorList>
            <person name="Jurado V."/>
            <person name="Gutierrez-Patricio S."/>
            <person name="Gonzalez-Pimentel J.L."/>
            <person name="Miller A.Z."/>
            <person name="Laiz L."/>
            <person name="Saiz-Jimenez C."/>
        </authorList>
    </citation>
    <scope>NUCLEOTIDE SEQUENCE [LARGE SCALE GENOMIC DNA]</scope>
    <source>
        <strain evidence="7 8">JCM 19203</strain>
    </source>
</reference>
<dbReference type="FunFam" id="3.20.10.10:FF:000002">
    <property type="entry name" value="D-alanine aminotransferase"/>
    <property type="match status" value="1"/>
</dbReference>